<dbReference type="GO" id="GO:0000287">
    <property type="term" value="F:magnesium ion binding"/>
    <property type="evidence" value="ECO:0007669"/>
    <property type="project" value="UniProtKB-UniRule"/>
</dbReference>
<dbReference type="PROSITE" id="PS00630">
    <property type="entry name" value="IMP_2"/>
    <property type="match status" value="1"/>
</dbReference>
<keyword evidence="2 6" id="KW-1003">Cell membrane</keyword>
<keyword evidence="4 6" id="KW-0378">Hydrolase</keyword>
<dbReference type="AlphaFoldDB" id="A0A182CZ07"/>
<feature type="binding site" evidence="6">
    <location>
        <position position="95"/>
    </location>
    <ligand>
        <name>substrate</name>
    </ligand>
</feature>
<comment type="cofactor">
    <cofactor evidence="6 7">
        <name>Mg(2+)</name>
        <dbReference type="ChEBI" id="CHEBI:18420"/>
    </cofactor>
</comment>
<dbReference type="PANTHER" id="PTHR43028">
    <property type="entry name" value="3'(2'),5'-BISPHOSPHATE NUCLEOTIDASE 1"/>
    <property type="match status" value="1"/>
</dbReference>
<comment type="function">
    <text evidence="6">Converts adenosine-3',5'-bisphosphate (PAP) to AMP.</text>
</comment>
<feature type="binding site" evidence="6">
    <location>
        <position position="95"/>
    </location>
    <ligand>
        <name>Mg(2+)</name>
        <dbReference type="ChEBI" id="CHEBI:18420"/>
        <label>1</label>
    </ligand>
</feature>
<sequence length="292" mass="29552">MVPSGSGYTATPHAAKADGMTLSLGGAAIADLDLIAALGELAICAGRRIEAIRAAGAAACLKPDGSPVTEADRASEAIVLAGLAELLPDVPVASEEAVAAGVTPPQSDRLILVDPLDGTKEFLAGNGEYAVNIGLVADGKPVLGVVHAPVTGETWLGVVGVGAWYAAPAEAGLAPRTAWKPIRCRPRPAVPTVVLSRTHLDPATEREVAALGPIHCLRHGSALKFTLIAEGRADLYPRLAPVCEWDIAAGHALVAAAGGDVTAADGTPLTYCHAGAGYLVPNFRARGLPATA</sequence>
<dbReference type="EC" id="3.1.3.7" evidence="6"/>
<reference evidence="8" key="1">
    <citation type="journal article" date="2015" name="Genome Announc.">
        <title>Complete Genome Sequence of the Bacteriochlorophyll b-Producing Photosynthetic Bacterium Blastochloris viridis.</title>
        <authorList>
            <person name="Tsukatani Y."/>
            <person name="Hirose Y."/>
            <person name="Harada J."/>
            <person name="Misawa N."/>
            <person name="Mori K."/>
            <person name="Inoue K."/>
            <person name="Tamiaki H."/>
        </authorList>
    </citation>
    <scope>NUCLEOTIDE SEQUENCE [LARGE SCALE GENOMIC DNA]</scope>
    <source>
        <strain evidence="8">DSM 133</strain>
    </source>
</reference>
<feature type="binding site" evidence="7">
    <location>
        <position position="116"/>
    </location>
    <ligand>
        <name>Mg(2+)</name>
        <dbReference type="ChEBI" id="CHEBI:18420"/>
        <label>1</label>
        <note>catalytic</note>
    </ligand>
</feature>
<comment type="similarity">
    <text evidence="1 6">Belongs to the inositol monophosphatase superfamily. CysQ family.</text>
</comment>
<evidence type="ECO:0000256" key="6">
    <source>
        <dbReference type="HAMAP-Rule" id="MF_02095"/>
    </source>
</evidence>
<keyword evidence="5 6" id="KW-0472">Membrane</keyword>
<evidence type="ECO:0000313" key="8">
    <source>
        <dbReference type="EMBL" id="BAR98465.1"/>
    </source>
</evidence>
<name>A0A182CZ07_BLAVI</name>
<evidence type="ECO:0000256" key="2">
    <source>
        <dbReference type="ARBA" id="ARBA00022475"/>
    </source>
</evidence>
<dbReference type="SUPFAM" id="SSF56655">
    <property type="entry name" value="Carbohydrate phosphatase"/>
    <property type="match status" value="1"/>
</dbReference>
<comment type="subcellular location">
    <subcellularLocation>
        <location evidence="6">Cell inner membrane</location>
        <topology evidence="6">Peripheral membrane protein</topology>
        <orientation evidence="6">Cytoplasmic side</orientation>
    </subcellularLocation>
</comment>
<dbReference type="EMBL" id="AP014854">
    <property type="protein sequence ID" value="BAR98465.1"/>
    <property type="molecule type" value="Genomic_DNA"/>
</dbReference>
<gene>
    <name evidence="6" type="primary">cysQ</name>
    <name evidence="8" type="ORF">BV133_872</name>
</gene>
<dbReference type="InterPro" id="IPR006240">
    <property type="entry name" value="CysQ"/>
</dbReference>
<proteinExistence type="inferred from homology"/>
<dbReference type="HAMAP" id="MF_02095">
    <property type="entry name" value="CysQ"/>
    <property type="match status" value="1"/>
</dbReference>
<feature type="binding site" evidence="7">
    <location>
        <position position="95"/>
    </location>
    <ligand>
        <name>Mg(2+)</name>
        <dbReference type="ChEBI" id="CHEBI:18420"/>
        <label>1</label>
        <note>catalytic</note>
    </ligand>
</feature>
<dbReference type="CDD" id="cd01638">
    <property type="entry name" value="CysQ"/>
    <property type="match status" value="1"/>
</dbReference>
<evidence type="ECO:0000256" key="5">
    <source>
        <dbReference type="ARBA" id="ARBA00023136"/>
    </source>
</evidence>
<dbReference type="PATRIC" id="fig|1079.8.peg.901"/>
<dbReference type="InterPro" id="IPR050725">
    <property type="entry name" value="CysQ/Inositol_MonoPase"/>
</dbReference>
<evidence type="ECO:0000256" key="7">
    <source>
        <dbReference type="PIRSR" id="PIRSR600760-2"/>
    </source>
</evidence>
<feature type="binding site" evidence="6">
    <location>
        <position position="117"/>
    </location>
    <ligand>
        <name>Mg(2+)</name>
        <dbReference type="ChEBI" id="CHEBI:18420"/>
        <label>2</label>
    </ligand>
</feature>
<dbReference type="GO" id="GO:0008441">
    <property type="term" value="F:3'(2'),5'-bisphosphate nucleotidase activity"/>
    <property type="evidence" value="ECO:0007669"/>
    <property type="project" value="UniProtKB-UniRule"/>
</dbReference>
<feature type="binding site" evidence="6">
    <location>
        <position position="246"/>
    </location>
    <ligand>
        <name>Mg(2+)</name>
        <dbReference type="ChEBI" id="CHEBI:18420"/>
        <label>2</label>
    </ligand>
</feature>
<protein>
    <recommendedName>
        <fullName evidence="6">3'(2'),5'-bisphosphate nucleotidase CysQ</fullName>
        <ecNumber evidence="6">3.1.3.7</ecNumber>
    </recommendedName>
    <alternativeName>
        <fullName evidence="6">3'(2'),5-bisphosphonucleoside 3'(2')-phosphohydrolase</fullName>
    </alternativeName>
    <alternativeName>
        <fullName evidence="6">3'-phosphoadenosine 5'-phosphate phosphatase</fullName>
        <shortName evidence="6">PAP phosphatase</shortName>
    </alternativeName>
</protein>
<keyword evidence="3 6" id="KW-0997">Cell inner membrane</keyword>
<dbReference type="PRINTS" id="PR00377">
    <property type="entry name" value="IMPHPHTASES"/>
</dbReference>
<feature type="binding site" evidence="7">
    <location>
        <position position="246"/>
    </location>
    <ligand>
        <name>Mg(2+)</name>
        <dbReference type="ChEBI" id="CHEBI:18420"/>
        <label>1</label>
        <note>catalytic</note>
    </ligand>
</feature>
<evidence type="ECO:0000256" key="1">
    <source>
        <dbReference type="ARBA" id="ARBA00005289"/>
    </source>
</evidence>
<evidence type="ECO:0000256" key="3">
    <source>
        <dbReference type="ARBA" id="ARBA00022519"/>
    </source>
</evidence>
<feature type="binding site" evidence="6">
    <location>
        <position position="114"/>
    </location>
    <ligand>
        <name>Mg(2+)</name>
        <dbReference type="ChEBI" id="CHEBI:18420"/>
        <label>2</label>
    </ligand>
</feature>
<dbReference type="GO" id="GO:0046854">
    <property type="term" value="P:phosphatidylinositol phosphate biosynthetic process"/>
    <property type="evidence" value="ECO:0007669"/>
    <property type="project" value="InterPro"/>
</dbReference>
<dbReference type="Gene3D" id="3.30.540.10">
    <property type="entry name" value="Fructose-1,6-Bisphosphatase, subunit A, domain 1"/>
    <property type="match status" value="1"/>
</dbReference>
<feature type="binding site" evidence="6">
    <location>
        <position position="114"/>
    </location>
    <ligand>
        <name>Mg(2+)</name>
        <dbReference type="ChEBI" id="CHEBI:18420"/>
        <label>1</label>
    </ligand>
</feature>
<dbReference type="GO" id="GO:0005886">
    <property type="term" value="C:plasma membrane"/>
    <property type="evidence" value="ECO:0007669"/>
    <property type="project" value="UniProtKB-SubCell"/>
</dbReference>
<dbReference type="Gene3D" id="3.40.190.80">
    <property type="match status" value="1"/>
</dbReference>
<dbReference type="PANTHER" id="PTHR43028:SF5">
    <property type="entry name" value="3'(2'),5'-BISPHOSPHATE NUCLEOTIDASE 1"/>
    <property type="match status" value="1"/>
</dbReference>
<dbReference type="Pfam" id="PF00459">
    <property type="entry name" value="Inositol_P"/>
    <property type="match status" value="1"/>
</dbReference>
<keyword evidence="6 7" id="KW-0460">Magnesium</keyword>
<feature type="binding site" evidence="6">
    <location>
        <begin position="116"/>
        <end position="119"/>
    </location>
    <ligand>
        <name>substrate</name>
    </ligand>
</feature>
<comment type="catalytic activity">
    <reaction evidence="6">
        <text>adenosine 3',5'-bisphosphate + H2O = AMP + phosphate</text>
        <dbReference type="Rhea" id="RHEA:10040"/>
        <dbReference type="ChEBI" id="CHEBI:15377"/>
        <dbReference type="ChEBI" id="CHEBI:43474"/>
        <dbReference type="ChEBI" id="CHEBI:58343"/>
        <dbReference type="ChEBI" id="CHEBI:456215"/>
        <dbReference type="EC" id="3.1.3.7"/>
    </reaction>
</comment>
<evidence type="ECO:0000256" key="4">
    <source>
        <dbReference type="ARBA" id="ARBA00022801"/>
    </source>
</evidence>
<keyword evidence="6 7" id="KW-0479">Metal-binding</keyword>
<dbReference type="GO" id="GO:0050427">
    <property type="term" value="P:3'-phosphoadenosine 5'-phosphosulfate metabolic process"/>
    <property type="evidence" value="ECO:0007669"/>
    <property type="project" value="TreeGrafter"/>
</dbReference>
<feature type="binding site" evidence="7">
    <location>
        <position position="117"/>
    </location>
    <ligand>
        <name>Mg(2+)</name>
        <dbReference type="ChEBI" id="CHEBI:18420"/>
        <label>1</label>
        <note>catalytic</note>
    </ligand>
</feature>
<organism evidence="8">
    <name type="scientific">Blastochloris viridis</name>
    <name type="common">Rhodopseudomonas viridis</name>
    <dbReference type="NCBI Taxonomy" id="1079"/>
    <lineage>
        <taxon>Bacteria</taxon>
        <taxon>Pseudomonadati</taxon>
        <taxon>Pseudomonadota</taxon>
        <taxon>Alphaproteobacteria</taxon>
        <taxon>Hyphomicrobiales</taxon>
        <taxon>Blastochloridaceae</taxon>
        <taxon>Blastochloris</taxon>
    </lineage>
</organism>
<accession>A0A182CZ07</accession>
<feature type="binding site" evidence="6">
    <location>
        <position position="116"/>
    </location>
    <ligand>
        <name>Mg(2+)</name>
        <dbReference type="ChEBI" id="CHEBI:18420"/>
        <label>1</label>
    </ligand>
</feature>
<dbReference type="InterPro" id="IPR020550">
    <property type="entry name" value="Inositol_monophosphatase_CS"/>
</dbReference>
<feature type="binding site" evidence="6">
    <location>
        <position position="246"/>
    </location>
    <ligand>
        <name>substrate</name>
    </ligand>
</feature>
<feature type="binding site" evidence="7">
    <location>
        <position position="114"/>
    </location>
    <ligand>
        <name>Mg(2+)</name>
        <dbReference type="ChEBI" id="CHEBI:18420"/>
        <label>1</label>
        <note>catalytic</note>
    </ligand>
</feature>
<dbReference type="GO" id="GO:0000103">
    <property type="term" value="P:sulfate assimilation"/>
    <property type="evidence" value="ECO:0007669"/>
    <property type="project" value="TreeGrafter"/>
</dbReference>
<dbReference type="InterPro" id="IPR000760">
    <property type="entry name" value="Inositol_monophosphatase-like"/>
</dbReference>